<dbReference type="PROSITE" id="PS51192">
    <property type="entry name" value="HELICASE_ATP_BIND_1"/>
    <property type="match status" value="1"/>
</dbReference>
<dbReference type="Proteomes" id="UP000306192">
    <property type="component" value="Unassembled WGS sequence"/>
</dbReference>
<dbReference type="InterPro" id="IPR014001">
    <property type="entry name" value="Helicase_ATP-bd"/>
</dbReference>
<proteinExistence type="predicted"/>
<dbReference type="Pfam" id="PF19833">
    <property type="entry name" value="RecG_dom3_C"/>
    <property type="match status" value="1"/>
</dbReference>
<dbReference type="InterPro" id="IPR012340">
    <property type="entry name" value="NA-bd_OB-fold"/>
</dbReference>
<evidence type="ECO:0000259" key="9">
    <source>
        <dbReference type="PROSITE" id="PS51192"/>
    </source>
</evidence>
<dbReference type="InterPro" id="IPR045562">
    <property type="entry name" value="RecG_dom3_C"/>
</dbReference>
<evidence type="ECO:0000259" key="10">
    <source>
        <dbReference type="PROSITE" id="PS51194"/>
    </source>
</evidence>
<keyword evidence="12" id="KW-1185">Reference proteome</keyword>
<keyword evidence="6" id="KW-0238">DNA-binding</keyword>
<dbReference type="GO" id="GO:0006281">
    <property type="term" value="P:DNA repair"/>
    <property type="evidence" value="ECO:0007669"/>
    <property type="project" value="UniProtKB-KW"/>
</dbReference>
<keyword evidence="2" id="KW-0227">DNA damage</keyword>
<dbReference type="AlphaFoldDB" id="A0A4T2BU18"/>
<evidence type="ECO:0000313" key="12">
    <source>
        <dbReference type="Proteomes" id="UP000306192"/>
    </source>
</evidence>
<dbReference type="PROSITE" id="PS51194">
    <property type="entry name" value="HELICASE_CTER"/>
    <property type="match status" value="1"/>
</dbReference>
<dbReference type="CDD" id="cd17992">
    <property type="entry name" value="DEXHc_RecG"/>
    <property type="match status" value="1"/>
</dbReference>
<keyword evidence="7" id="KW-0234">DNA repair</keyword>
<dbReference type="SUPFAM" id="SSF52540">
    <property type="entry name" value="P-loop containing nucleoside triphosphate hydrolases"/>
    <property type="match status" value="2"/>
</dbReference>
<dbReference type="SMART" id="SM00490">
    <property type="entry name" value="HELICc"/>
    <property type="match status" value="1"/>
</dbReference>
<dbReference type="GO" id="GO:0003677">
    <property type="term" value="F:DNA binding"/>
    <property type="evidence" value="ECO:0007669"/>
    <property type="project" value="UniProtKB-KW"/>
</dbReference>
<evidence type="ECO:0000256" key="6">
    <source>
        <dbReference type="ARBA" id="ARBA00023125"/>
    </source>
</evidence>
<evidence type="ECO:0000256" key="5">
    <source>
        <dbReference type="ARBA" id="ARBA00022840"/>
    </source>
</evidence>
<dbReference type="InterPro" id="IPR027417">
    <property type="entry name" value="P-loop_NTPase"/>
</dbReference>
<keyword evidence="3" id="KW-0378">Hydrolase</keyword>
<organism evidence="11 12">
    <name type="scientific">Subtercola vilae</name>
    <dbReference type="NCBI Taxonomy" id="2056433"/>
    <lineage>
        <taxon>Bacteria</taxon>
        <taxon>Bacillati</taxon>
        <taxon>Actinomycetota</taxon>
        <taxon>Actinomycetes</taxon>
        <taxon>Micrococcales</taxon>
        <taxon>Microbacteriaceae</taxon>
        <taxon>Subtercola</taxon>
    </lineage>
</organism>
<dbReference type="RefSeq" id="WP_136642432.1">
    <property type="nucleotide sequence ID" value="NZ_QYRT01000021.1"/>
</dbReference>
<evidence type="ECO:0000256" key="2">
    <source>
        <dbReference type="ARBA" id="ARBA00022763"/>
    </source>
</evidence>
<dbReference type="Pfam" id="PF00271">
    <property type="entry name" value="Helicase_C"/>
    <property type="match status" value="1"/>
</dbReference>
<reference evidence="11 12" key="1">
    <citation type="journal article" date="2019" name="Microorganisms">
        <title>Systematic Affiliation and Genome Analysis of Subtercola vilae DB165(T) with Particular Emphasis on Cold Adaptation of an Isolate from a High-Altitude Cold Volcano Lake.</title>
        <authorList>
            <person name="Villalobos A.S."/>
            <person name="Wiese J."/>
            <person name="Imhoff J.F."/>
            <person name="Dorador C."/>
            <person name="Keller A."/>
            <person name="Hentschel U."/>
        </authorList>
    </citation>
    <scope>NUCLEOTIDE SEQUENCE [LARGE SCALE GENOMIC DNA]</scope>
    <source>
        <strain evidence="11 12">DB165</strain>
    </source>
</reference>
<dbReference type="PANTHER" id="PTHR47964">
    <property type="entry name" value="ATP-DEPENDENT DNA HELICASE HOMOLOG RECG, CHLOROPLASTIC"/>
    <property type="match status" value="1"/>
</dbReference>
<dbReference type="EMBL" id="QYRT01000021">
    <property type="protein sequence ID" value="TIH35145.1"/>
    <property type="molecule type" value="Genomic_DNA"/>
</dbReference>
<sequence>MNASPVPSTSRPVVIIGTGAGSPLDAKVAGVLGGRTAGALQKAFGIVTVADMLAHYPRRYARRGELTALGELPLNESVTIVAEVRTVRERPMKARRGSILEVSISDGHGILTLTFFNQAWRSNELRPGVRGIFTGKVGEYRGALQLAHPDYELFNDLSLDTGTAEAKKFAEMPIPIYPASGSMASWQIQKSMALVLDALGDIGDPVPAAVRAERGLESFEAALEGIHRPEKDSDWRRARDALKFQEAFVLQTALLQQRQAAHAQKALPRVAKKGGYLERFDRALAFTLTGDQSLVGSEITADLAKPEPMNRLVQGEVGSGKTLVALRAMLAVADSGGQSALLAPTEVLASQHLRSIVKVLGPDLAAELVPTLHTGQSPVAQRRKALLRMVSGQAKIVVGTHALLSDNVQFYDLGLVVVDEQHRFGVEQREALRAKGAQPPHVLVLTATPIPRTVAMTVFGDLDISTISELPAGRQGISSFVVPLTDKPGWVNRIWQRTAEELEQGRQAFVVCPAIEPSVAEPADELEPVDGEEGPARPLTTVLGMLTEIRANPMLAGRRIEPLHGRMTSEEKEHTMLAFAAGEIDVLVATTVIEVGVDVPNASTMVVMDADRFGVSQLHQLRGRVGRGGVPGLCLLVTYAEPETLARERVEAVASTLDGFELAQIDLELRREGDVLGSSQSGGRSSLRLLRVVSDGDLIGEARQAAAEVLADDTGLAGHPELRAALARRLDESDRAFLAKS</sequence>
<evidence type="ECO:0000256" key="7">
    <source>
        <dbReference type="ARBA" id="ARBA00023204"/>
    </source>
</evidence>
<dbReference type="InterPro" id="IPR001650">
    <property type="entry name" value="Helicase_C-like"/>
</dbReference>
<dbReference type="InterPro" id="IPR047112">
    <property type="entry name" value="RecG/Mfd"/>
</dbReference>
<evidence type="ECO:0000313" key="11">
    <source>
        <dbReference type="EMBL" id="TIH35145.1"/>
    </source>
</evidence>
<dbReference type="SUPFAM" id="SSF50249">
    <property type="entry name" value="Nucleic acid-binding proteins"/>
    <property type="match status" value="1"/>
</dbReference>
<dbReference type="Gene3D" id="3.40.50.300">
    <property type="entry name" value="P-loop containing nucleotide triphosphate hydrolases"/>
    <property type="match status" value="2"/>
</dbReference>
<keyword evidence="5" id="KW-0067">ATP-binding</keyword>
<dbReference type="InterPro" id="IPR011545">
    <property type="entry name" value="DEAD/DEAH_box_helicase_dom"/>
</dbReference>
<dbReference type="OrthoDB" id="9804325at2"/>
<gene>
    <name evidence="11" type="ORF">D4765_11450</name>
</gene>
<dbReference type="PANTHER" id="PTHR47964:SF1">
    <property type="entry name" value="ATP-DEPENDENT DNA HELICASE HOMOLOG RECG, CHLOROPLASTIC"/>
    <property type="match status" value="1"/>
</dbReference>
<accession>A0A4T2BU18</accession>
<evidence type="ECO:0000256" key="4">
    <source>
        <dbReference type="ARBA" id="ARBA00022806"/>
    </source>
</evidence>
<dbReference type="GO" id="GO:0016787">
    <property type="term" value="F:hydrolase activity"/>
    <property type="evidence" value="ECO:0007669"/>
    <property type="project" value="UniProtKB-KW"/>
</dbReference>
<dbReference type="GO" id="GO:0005524">
    <property type="term" value="F:ATP binding"/>
    <property type="evidence" value="ECO:0007669"/>
    <property type="project" value="UniProtKB-KW"/>
</dbReference>
<feature type="domain" description="Helicase C-terminal" evidence="10">
    <location>
        <begin position="493"/>
        <end position="668"/>
    </location>
</feature>
<evidence type="ECO:0000256" key="8">
    <source>
        <dbReference type="ARBA" id="ARBA00049819"/>
    </source>
</evidence>
<dbReference type="InterPro" id="IPR033454">
    <property type="entry name" value="RecG_wedge"/>
</dbReference>
<feature type="domain" description="Helicase ATP-binding" evidence="9">
    <location>
        <begin position="302"/>
        <end position="467"/>
    </location>
</feature>
<dbReference type="Pfam" id="PF17191">
    <property type="entry name" value="RecG_wedge"/>
    <property type="match status" value="1"/>
</dbReference>
<evidence type="ECO:0000256" key="1">
    <source>
        <dbReference type="ARBA" id="ARBA00022741"/>
    </source>
</evidence>
<keyword evidence="4 11" id="KW-0347">Helicase</keyword>
<protein>
    <recommendedName>
        <fullName evidence="8">Probable DNA 3'-5' helicase RecG</fullName>
    </recommendedName>
</protein>
<evidence type="ECO:0000256" key="3">
    <source>
        <dbReference type="ARBA" id="ARBA00022801"/>
    </source>
</evidence>
<comment type="caution">
    <text evidence="11">The sequence shown here is derived from an EMBL/GenBank/DDBJ whole genome shotgun (WGS) entry which is preliminary data.</text>
</comment>
<keyword evidence="1" id="KW-0547">Nucleotide-binding</keyword>
<dbReference type="Gene3D" id="2.40.50.140">
    <property type="entry name" value="Nucleic acid-binding proteins"/>
    <property type="match status" value="1"/>
</dbReference>
<dbReference type="Pfam" id="PF00270">
    <property type="entry name" value="DEAD"/>
    <property type="match status" value="1"/>
</dbReference>
<dbReference type="GO" id="GO:0003678">
    <property type="term" value="F:DNA helicase activity"/>
    <property type="evidence" value="ECO:0007669"/>
    <property type="project" value="TreeGrafter"/>
</dbReference>
<name>A0A4T2BU18_9MICO</name>
<dbReference type="SMART" id="SM00487">
    <property type="entry name" value="DEXDc"/>
    <property type="match status" value="1"/>
</dbReference>
<dbReference type="CDD" id="cd04488">
    <property type="entry name" value="RecG_wedge_OBF"/>
    <property type="match status" value="1"/>
</dbReference>